<feature type="region of interest" description="Disordered" evidence="1">
    <location>
        <begin position="47"/>
        <end position="69"/>
    </location>
</feature>
<comment type="caution">
    <text evidence="3">The sequence shown here is derived from an EMBL/GenBank/DDBJ whole genome shotgun (WGS) entry which is preliminary data.</text>
</comment>
<sequence>MYRKIFILISLSVILVVLSAFTIQELKQFKTAKADYEQVTKASTKKVVKSKNRPRTTEATTTETSQAKISDERSIFEEEQVLTEAVYAKKTLEGSEVGKDILPIGTVVSVEKVEGNEDWVQIKSDPKKGFIEKKILKPRQSYIDEREDKRQAKLSKQEFKQVVDQKLNHFVKEKGGNISIYVESTDDKFSYSFYGDEVKRTASSIKLPFIAYLMTLVDQNKVDLNRQLTYTANYKMDGTGIIQFEPIGTQYSIGKLAELVIRYSDNVAYIMLLNYLGESNFIQYLKELDPNSPNNRAHSTSIILTKAMEYVNENKDKSTNIMTLYKWLQTSIFDDGVAVGLPGVDVNHKTGWMPMYAVSNDIALVKDKKNPYYITIMTTGYDQSYSELVIGDLAKIIDDNMLELAV</sequence>
<gene>
    <name evidence="3" type="ORF">ESZ54_11610</name>
</gene>
<dbReference type="GO" id="GO:0008800">
    <property type="term" value="F:beta-lactamase activity"/>
    <property type="evidence" value="ECO:0007669"/>
    <property type="project" value="InterPro"/>
</dbReference>
<evidence type="ECO:0000313" key="3">
    <source>
        <dbReference type="EMBL" id="THB60191.1"/>
    </source>
</evidence>
<dbReference type="AlphaFoldDB" id="A0A4S3AZL8"/>
<keyword evidence="4" id="KW-1185">Reference proteome</keyword>
<keyword evidence="3" id="KW-0378">Hydrolase</keyword>
<feature type="domain" description="Beta-lactamase class A catalytic" evidence="2">
    <location>
        <begin position="179"/>
        <end position="378"/>
    </location>
</feature>
<dbReference type="EMBL" id="SDGV01000033">
    <property type="protein sequence ID" value="THB60191.1"/>
    <property type="molecule type" value="Genomic_DNA"/>
</dbReference>
<organism evidence="3 4">
    <name type="scientific">Vagococcus silagei</name>
    <dbReference type="NCBI Taxonomy" id="2508885"/>
    <lineage>
        <taxon>Bacteria</taxon>
        <taxon>Bacillati</taxon>
        <taxon>Bacillota</taxon>
        <taxon>Bacilli</taxon>
        <taxon>Lactobacillales</taxon>
        <taxon>Enterococcaceae</taxon>
        <taxon>Vagococcus</taxon>
    </lineage>
</organism>
<dbReference type="Pfam" id="PF13354">
    <property type="entry name" value="Beta-lactamase2"/>
    <property type="match status" value="1"/>
</dbReference>
<protein>
    <submittedName>
        <fullName evidence="3">Serine hydrolase</fullName>
    </submittedName>
</protein>
<dbReference type="Gene3D" id="3.40.710.10">
    <property type="entry name" value="DD-peptidase/beta-lactamase superfamily"/>
    <property type="match status" value="1"/>
</dbReference>
<dbReference type="RefSeq" id="WP_136137821.1">
    <property type="nucleotide sequence ID" value="NZ_SDGV01000033.1"/>
</dbReference>
<dbReference type="GO" id="GO:0046677">
    <property type="term" value="P:response to antibiotic"/>
    <property type="evidence" value="ECO:0007669"/>
    <property type="project" value="InterPro"/>
</dbReference>
<dbReference type="InterPro" id="IPR045155">
    <property type="entry name" value="Beta-lactam_cat"/>
</dbReference>
<reference evidence="3 4" key="1">
    <citation type="submission" date="2019-01" db="EMBL/GenBank/DDBJ databases">
        <title>Vagococcus silagei sp. nov. isolated from brewer's grain.</title>
        <authorList>
            <person name="Guu J.-R."/>
        </authorList>
    </citation>
    <scope>NUCLEOTIDE SEQUENCE [LARGE SCALE GENOMIC DNA]</scope>
    <source>
        <strain evidence="3 4">2B-2</strain>
    </source>
</reference>
<evidence type="ECO:0000313" key="4">
    <source>
        <dbReference type="Proteomes" id="UP000310506"/>
    </source>
</evidence>
<dbReference type="SUPFAM" id="SSF56601">
    <property type="entry name" value="beta-lactamase/transpeptidase-like"/>
    <property type="match status" value="1"/>
</dbReference>
<dbReference type="OrthoDB" id="9775096at2"/>
<dbReference type="InterPro" id="IPR000871">
    <property type="entry name" value="Beta-lactam_class-A"/>
</dbReference>
<accession>A0A4S3AZL8</accession>
<evidence type="ECO:0000259" key="2">
    <source>
        <dbReference type="Pfam" id="PF13354"/>
    </source>
</evidence>
<dbReference type="Proteomes" id="UP000310506">
    <property type="component" value="Unassembled WGS sequence"/>
</dbReference>
<proteinExistence type="predicted"/>
<dbReference type="PANTHER" id="PTHR35333">
    <property type="entry name" value="BETA-LACTAMASE"/>
    <property type="match status" value="1"/>
</dbReference>
<dbReference type="InterPro" id="IPR012338">
    <property type="entry name" value="Beta-lactam/transpept-like"/>
</dbReference>
<dbReference type="PANTHER" id="PTHR35333:SF3">
    <property type="entry name" value="BETA-LACTAMASE-TYPE TRANSPEPTIDASE FOLD CONTAINING PROTEIN"/>
    <property type="match status" value="1"/>
</dbReference>
<evidence type="ECO:0000256" key="1">
    <source>
        <dbReference type="SAM" id="MobiDB-lite"/>
    </source>
</evidence>
<dbReference type="GO" id="GO:0030655">
    <property type="term" value="P:beta-lactam antibiotic catabolic process"/>
    <property type="evidence" value="ECO:0007669"/>
    <property type="project" value="InterPro"/>
</dbReference>
<name>A0A4S3AZL8_9ENTE</name>